<sequence length="131" mass="14380">MVTRMNYTATVTREGDMWLAEVPGLPGAHAYARTLSRLREELTDAVILSADLDDDADVGIEFQLDPKSTNQLIIDAFEVARQRVALRDKECQVVRQTAAVAKKLIADGWSVRDAAGALDVTPGRISQLVKQ</sequence>
<protein>
    <submittedName>
        <fullName evidence="1">HicB-like antitoxin</fullName>
    </submittedName>
</protein>
<name>A0A142K7N1_9CAUD</name>
<dbReference type="RefSeq" id="YP_009302344.1">
    <property type="nucleotide sequence ID" value="NC_031243.1"/>
</dbReference>
<organism evidence="1 2">
    <name type="scientific">Mycobacterium phage Xeno</name>
    <dbReference type="NCBI Taxonomy" id="1821538"/>
    <lineage>
        <taxon>Viruses</taxon>
        <taxon>Duplodnaviria</taxon>
        <taxon>Heunggongvirae</taxon>
        <taxon>Uroviricota</taxon>
        <taxon>Caudoviricetes</taxon>
        <taxon>Nclasvirinae</taxon>
        <taxon>Charlievirus</taxon>
        <taxon>Charlievirus Xeno</taxon>
    </lineage>
</organism>
<dbReference type="OrthoDB" id="14065at10239"/>
<reference evidence="2" key="1">
    <citation type="submission" date="2016-03" db="EMBL/GenBank/DDBJ databases">
        <authorList>
            <person name="Ploux O."/>
        </authorList>
    </citation>
    <scope>NUCLEOTIDE SEQUENCE [LARGE SCALE GENOMIC DNA]</scope>
</reference>
<evidence type="ECO:0000313" key="1">
    <source>
        <dbReference type="EMBL" id="AMS02114.1"/>
    </source>
</evidence>
<dbReference type="EMBL" id="KU935728">
    <property type="protein sequence ID" value="AMS02114.1"/>
    <property type="molecule type" value="Genomic_DNA"/>
</dbReference>
<proteinExistence type="predicted"/>
<gene>
    <name evidence="1" type="primary">30</name>
    <name evidence="1" type="ORF">SEA_XENO_30</name>
</gene>
<dbReference type="InterPro" id="IPR035069">
    <property type="entry name" value="TTHA1013/TTHA0281-like"/>
</dbReference>
<dbReference type="SUPFAM" id="SSF143100">
    <property type="entry name" value="TTHA1013/TTHA0281-like"/>
    <property type="match status" value="1"/>
</dbReference>
<dbReference type="GeneID" id="29124845"/>
<dbReference type="Gene3D" id="3.30.160.250">
    <property type="match status" value="1"/>
</dbReference>
<dbReference type="Proteomes" id="UP000202790">
    <property type="component" value="Segment"/>
</dbReference>
<accession>A0A142K7N1</accession>
<keyword evidence="2" id="KW-1185">Reference proteome</keyword>
<evidence type="ECO:0000313" key="2">
    <source>
        <dbReference type="Proteomes" id="UP000202790"/>
    </source>
</evidence>
<dbReference type="KEGG" id="vg:29124845"/>